<sequence length="320" mass="35582">MSPTNPPPVQRGRSLNSIHDKKRHATPKKTQFTAGGGRKLVRNGSHGKNLNKLPRITSYEAVNALDHSIRPDFNRSKSTDGILDRMALKSLTKNETRSPELSEEEVEEFDDDVKVVESNSGATLDDSLPRLYGGDVLLSQSTGIERNIAPVASLRGSLISIPSQLLAQTMGEFRTTSPQGPSLVSSAPPNSQDTPSRSASLIFNPSNVHIAGTGYEDTRTQQKLWLQRESSLRDVKMPVKQPQTNGFFSTSQFRTEFERYSKEYLNVRRYVNPVAESLKRLNAANKVPKEIQNRPSTISVKEIQAKAEAIKAQIWNEEVK</sequence>
<evidence type="ECO:0000313" key="3">
    <source>
        <dbReference type="Proteomes" id="UP000094565"/>
    </source>
</evidence>
<proteinExistence type="predicted"/>
<evidence type="ECO:0000256" key="1">
    <source>
        <dbReference type="SAM" id="MobiDB-lite"/>
    </source>
</evidence>
<organism evidence="2 3">
    <name type="scientific">Komagataella pastoris</name>
    <name type="common">Yeast</name>
    <name type="synonym">Pichia pastoris</name>
    <dbReference type="NCBI Taxonomy" id="4922"/>
    <lineage>
        <taxon>Eukaryota</taxon>
        <taxon>Fungi</taxon>
        <taxon>Dikarya</taxon>
        <taxon>Ascomycota</taxon>
        <taxon>Saccharomycotina</taxon>
        <taxon>Pichiomycetes</taxon>
        <taxon>Pichiales</taxon>
        <taxon>Pichiaceae</taxon>
        <taxon>Komagataella</taxon>
    </lineage>
</organism>
<name>A0A1B2J8X5_PICPA</name>
<dbReference type="EMBL" id="CP014584">
    <property type="protein sequence ID" value="ANZ74504.1"/>
    <property type="molecule type" value="Genomic_DNA"/>
</dbReference>
<evidence type="ECO:0000313" key="2">
    <source>
        <dbReference type="EMBL" id="ANZ74504.1"/>
    </source>
</evidence>
<dbReference type="Proteomes" id="UP000094565">
    <property type="component" value="Chromosome 1"/>
</dbReference>
<dbReference type="InterPro" id="IPR018857">
    <property type="entry name" value="TORC1_cplx_su_TCO89"/>
</dbReference>
<gene>
    <name evidence="2" type="ORF">ATY40_BA7501391</name>
</gene>
<dbReference type="PANTHER" id="PTHR22794">
    <property type="entry name" value="THAP DOMAIN PROTEIN 11"/>
    <property type="match status" value="1"/>
</dbReference>
<dbReference type="GO" id="GO:0031929">
    <property type="term" value="P:TOR signaling"/>
    <property type="evidence" value="ECO:0007669"/>
    <property type="project" value="InterPro"/>
</dbReference>
<feature type="region of interest" description="Disordered" evidence="1">
    <location>
        <begin position="1"/>
        <end position="52"/>
    </location>
</feature>
<keyword evidence="3" id="KW-1185">Reference proteome</keyword>
<dbReference type="GO" id="GO:0031931">
    <property type="term" value="C:TORC1 complex"/>
    <property type="evidence" value="ECO:0007669"/>
    <property type="project" value="InterPro"/>
</dbReference>
<protein>
    <submittedName>
        <fullName evidence="2">BA75_01391T0</fullName>
    </submittedName>
</protein>
<dbReference type="OrthoDB" id="5430106at2759"/>
<dbReference type="Pfam" id="PF10452">
    <property type="entry name" value="TCO89"/>
    <property type="match status" value="1"/>
</dbReference>
<dbReference type="GO" id="GO:0000329">
    <property type="term" value="C:fungal-type vacuole membrane"/>
    <property type="evidence" value="ECO:0007669"/>
    <property type="project" value="TreeGrafter"/>
</dbReference>
<accession>A0A1B2J8X5</accession>
<dbReference type="PANTHER" id="PTHR22794:SF2">
    <property type="entry name" value="THAP DOMAIN-CONTAINING PROTEIN 11"/>
    <property type="match status" value="1"/>
</dbReference>
<dbReference type="AlphaFoldDB" id="A0A1B2J8X5"/>
<reference evidence="2 3" key="1">
    <citation type="submission" date="2016-02" db="EMBL/GenBank/DDBJ databases">
        <title>Comparative genomic and transcriptomic foundation for Pichia pastoris.</title>
        <authorList>
            <person name="Love K.R."/>
            <person name="Shah K.A."/>
            <person name="Whittaker C.A."/>
            <person name="Wu J."/>
            <person name="Bartlett M.C."/>
            <person name="Ma D."/>
            <person name="Leeson R.L."/>
            <person name="Priest M."/>
            <person name="Young S.K."/>
            <person name="Love J.C."/>
        </authorList>
    </citation>
    <scope>NUCLEOTIDE SEQUENCE [LARGE SCALE GENOMIC DNA]</scope>
    <source>
        <strain evidence="2 3">ATCC 28485</strain>
    </source>
</reference>
<feature type="region of interest" description="Disordered" evidence="1">
    <location>
        <begin position="174"/>
        <end position="198"/>
    </location>
</feature>